<dbReference type="EMBL" id="MU971391">
    <property type="protein sequence ID" value="KAK9236315.1"/>
    <property type="molecule type" value="Genomic_DNA"/>
</dbReference>
<evidence type="ECO:0000313" key="2">
    <source>
        <dbReference type="Proteomes" id="UP001433508"/>
    </source>
</evidence>
<dbReference type="Proteomes" id="UP001433508">
    <property type="component" value="Unassembled WGS sequence"/>
</dbReference>
<protein>
    <submittedName>
        <fullName evidence="1">Uncharacterized protein</fullName>
    </submittedName>
</protein>
<comment type="caution">
    <text evidence="1">The sequence shown here is derived from an EMBL/GenBank/DDBJ whole genome shotgun (WGS) entry which is preliminary data.</text>
</comment>
<keyword evidence="2" id="KW-1185">Reference proteome</keyword>
<sequence length="836" mass="90787">MFGRLFGRSYGSTSTQVKQTSPESSSSAISHASDTPADLTHSSSFIPATPDLPHHLREIVLPAPLLPDAFDPTRHIRIVVAEDPFSQIARIPLFDSHSSGDSSASSLRRYAIGSYSSVDSTEHGSYATTMSNDSFRSSSSQSTEDSALFEGPPPESPSFYRLVDYMFGNVPMSYKGASVKVRELNTPESSDRKSFLVTKLFSVSTHESARMRYSAGAIIPDSALVYPKIYVESHTRSPFTRNASTSSFLPAEHEWVPTPAPGDSLPISRSKGLFFAIGVVVSVPRDQHSLLSANWNAFSSALDELARAVHAELQDAVITQAAQLRQCRNAVDGSPVTAAAQQLRISPLTTNENIRVSALRFVRRFASGLSVPRVRCGISKWDVWREEARRLDELLSNSEIKAHTYLEAILASFLGADTGWLEMFGFVQPLFEERVTVPPTRTIVTGNNQISQRILYLLAAFLPPGVSVNPFVLHKSSASHGPSSVTKFDRGALDIPGRGQPFRASLSNYESQSNLQVSPSVASYISSIWSQPSSVTTALTSSTLSAKDGLAISSDASNFDAASYSSSSAELDNDMEFFGPWDDASSSPISIECGAVSVPGSLTAAMGTMTTMTSYDMRPRYSVTHSSDLGEIILDVPISPRYADLRVPSLSTCVNRSRPSSGVKFDLPLLTSTSKVASASVDVTGMSSFFHPEFKLQSCPSIEDMNIVLRSLVEDADYGQMPVTQTSWTVVSRALVIDVDAKNVTLWNVMRRLSEESGTLLQHVIQTAPVGGFDLARMWNDKQLSQKASPSANANMVAKEKIERVLSEIIDAADKCNLRMEISQMMLGPSTVELAN</sequence>
<name>A0ACC3SYF3_LIPKO</name>
<organism evidence="1 2">
    <name type="scientific">Lipomyces kononenkoae</name>
    <name type="common">Yeast</name>
    <dbReference type="NCBI Taxonomy" id="34357"/>
    <lineage>
        <taxon>Eukaryota</taxon>
        <taxon>Fungi</taxon>
        <taxon>Dikarya</taxon>
        <taxon>Ascomycota</taxon>
        <taxon>Saccharomycotina</taxon>
        <taxon>Lipomycetes</taxon>
        <taxon>Lipomycetales</taxon>
        <taxon>Lipomycetaceae</taxon>
        <taxon>Lipomyces</taxon>
    </lineage>
</organism>
<reference evidence="2" key="1">
    <citation type="journal article" date="2024" name="Front. Bioeng. Biotechnol.">
        <title>Genome-scale model development and genomic sequencing of the oleaginous clade Lipomyces.</title>
        <authorList>
            <person name="Czajka J.J."/>
            <person name="Han Y."/>
            <person name="Kim J."/>
            <person name="Mondo S.J."/>
            <person name="Hofstad B.A."/>
            <person name="Robles A."/>
            <person name="Haridas S."/>
            <person name="Riley R."/>
            <person name="LaButti K."/>
            <person name="Pangilinan J."/>
            <person name="Andreopoulos W."/>
            <person name="Lipzen A."/>
            <person name="Yan J."/>
            <person name="Wang M."/>
            <person name="Ng V."/>
            <person name="Grigoriev I.V."/>
            <person name="Spatafora J.W."/>
            <person name="Magnuson J.K."/>
            <person name="Baker S.E."/>
            <person name="Pomraning K.R."/>
        </authorList>
    </citation>
    <scope>NUCLEOTIDE SEQUENCE [LARGE SCALE GENOMIC DNA]</scope>
    <source>
        <strain evidence="2">CBS 7786</strain>
    </source>
</reference>
<accession>A0ACC3SYF3</accession>
<proteinExistence type="predicted"/>
<gene>
    <name evidence="1" type="ORF">V1525DRAFT_221770</name>
</gene>
<evidence type="ECO:0000313" key="1">
    <source>
        <dbReference type="EMBL" id="KAK9236315.1"/>
    </source>
</evidence>